<evidence type="ECO:0000256" key="1">
    <source>
        <dbReference type="SAM" id="MobiDB-lite"/>
    </source>
</evidence>
<evidence type="ECO:0000313" key="3">
    <source>
        <dbReference type="Proteomes" id="UP000278143"/>
    </source>
</evidence>
<feature type="region of interest" description="Disordered" evidence="1">
    <location>
        <begin position="477"/>
        <end position="496"/>
    </location>
</feature>
<organism evidence="2 3">
    <name type="scientific">Syncephalis pseudoplumigaleata</name>
    <dbReference type="NCBI Taxonomy" id="1712513"/>
    <lineage>
        <taxon>Eukaryota</taxon>
        <taxon>Fungi</taxon>
        <taxon>Fungi incertae sedis</taxon>
        <taxon>Zoopagomycota</taxon>
        <taxon>Zoopagomycotina</taxon>
        <taxon>Zoopagomycetes</taxon>
        <taxon>Zoopagales</taxon>
        <taxon>Piptocephalidaceae</taxon>
        <taxon>Syncephalis</taxon>
    </lineage>
</organism>
<accession>A0A4P9YUF1</accession>
<feature type="compositionally biased region" description="Acidic residues" evidence="1">
    <location>
        <begin position="71"/>
        <end position="83"/>
    </location>
</feature>
<feature type="compositionally biased region" description="Low complexity" evidence="1">
    <location>
        <begin position="597"/>
        <end position="606"/>
    </location>
</feature>
<feature type="compositionally biased region" description="Low complexity" evidence="1">
    <location>
        <begin position="340"/>
        <end position="357"/>
    </location>
</feature>
<sequence length="691" mass="74832">MPDPQATATRSDENTAATGKERPAVPGRVEADAATKHTTHAMSDVDSPADTSMSLADGTATKAEQAPGDEAVQEDGGDGDGGVEEQAYTPAVTSSAERMARVQLLRDILDLLIGRSMPLLVRANETEDTPTTLQGIKERLAQGDYTSDTAIATHHLWRVGTDHPNWRKRALEKEEEDGDVVMQQAEEDAGEDEEARKKKEQTASRPTKIALYQRGSDAYLFSGSSTQDIGKDEKNDPLAKAGEIRKIAILPTPSLSQVPTMGQAVGPAVQPPIASLHRYRDWSAHRVQPVAFLDYGPYASFAPSYDINMANLSSSESARIALYKQQQRQQQQRKKQALATTAPKTLDASTTTTTAAAADEDEDEDASNIDRDPFKRHNIDLDMLTRLEAVLVEEESKKHAGMAIAATMTEQHPSPEVEAILLRNAGLLLELQVLQEERFADEYKSPKTVSELERQLAKTLEQNLAALAGKAAPRTLIASSKQQEQQEHEGASDDEQDTAATIIEAAMARLPHATPAYRGTLPPSRPFAYGSNYGTRAMHPPAATVMPGARSDASNMAQIQQQLLQQRQLQAAGTTSGRANAPITPVSYAGAGNRGGSSMHAAASSSTPANLTPQQQQQWQLLQRQQQAMATTMMMMQGNHGNVNAIRCLNCGTADSSTWRAMPGANQSAKLCNGKWQYIDDDDDAYGCDDY</sequence>
<gene>
    <name evidence="2" type="ORF">SYNPS1DRAFT_30882</name>
</gene>
<feature type="region of interest" description="Disordered" evidence="1">
    <location>
        <begin position="1"/>
        <end position="85"/>
    </location>
</feature>
<dbReference type="AlphaFoldDB" id="A0A4P9YUF1"/>
<feature type="region of interest" description="Disordered" evidence="1">
    <location>
        <begin position="572"/>
        <end position="618"/>
    </location>
</feature>
<feature type="compositionally biased region" description="Acidic residues" evidence="1">
    <location>
        <begin position="358"/>
        <end position="367"/>
    </location>
</feature>
<dbReference type="InterPro" id="IPR021900">
    <property type="entry name" value="DUF3512"/>
</dbReference>
<dbReference type="OrthoDB" id="21648at2759"/>
<feature type="compositionally biased region" description="Acidic residues" evidence="1">
    <location>
        <begin position="173"/>
        <end position="193"/>
    </location>
</feature>
<evidence type="ECO:0000313" key="2">
    <source>
        <dbReference type="EMBL" id="RKP23378.1"/>
    </source>
</evidence>
<keyword evidence="3" id="KW-1185">Reference proteome</keyword>
<proteinExistence type="predicted"/>
<dbReference type="EMBL" id="KZ991028">
    <property type="protein sequence ID" value="RKP23378.1"/>
    <property type="molecule type" value="Genomic_DNA"/>
</dbReference>
<name>A0A4P9YUF1_9FUNG</name>
<dbReference type="Pfam" id="PF12024">
    <property type="entry name" value="DUF3512"/>
    <property type="match status" value="1"/>
</dbReference>
<feature type="region of interest" description="Disordered" evidence="1">
    <location>
        <begin position="324"/>
        <end position="372"/>
    </location>
</feature>
<dbReference type="Proteomes" id="UP000278143">
    <property type="component" value="Unassembled WGS sequence"/>
</dbReference>
<reference evidence="3" key="1">
    <citation type="journal article" date="2018" name="Nat. Microbiol.">
        <title>Leveraging single-cell genomics to expand the fungal tree of life.</title>
        <authorList>
            <person name="Ahrendt S.R."/>
            <person name="Quandt C.A."/>
            <person name="Ciobanu D."/>
            <person name="Clum A."/>
            <person name="Salamov A."/>
            <person name="Andreopoulos B."/>
            <person name="Cheng J.F."/>
            <person name="Woyke T."/>
            <person name="Pelin A."/>
            <person name="Henrissat B."/>
            <person name="Reynolds N.K."/>
            <person name="Benny G.L."/>
            <person name="Smith M.E."/>
            <person name="James T.Y."/>
            <person name="Grigoriev I.V."/>
        </authorList>
    </citation>
    <scope>NUCLEOTIDE SEQUENCE [LARGE SCALE GENOMIC DNA]</scope>
    <source>
        <strain evidence="3">Benny S71-1</strain>
    </source>
</reference>
<protein>
    <submittedName>
        <fullName evidence="2">Uncharacterized protein</fullName>
    </submittedName>
</protein>
<feature type="compositionally biased region" description="Basic and acidic residues" evidence="1">
    <location>
        <begin position="19"/>
        <end position="35"/>
    </location>
</feature>
<feature type="region of interest" description="Disordered" evidence="1">
    <location>
        <begin position="171"/>
        <end position="208"/>
    </location>
</feature>
<feature type="compositionally biased region" description="Polar residues" evidence="1">
    <location>
        <begin position="1"/>
        <end position="17"/>
    </location>
</feature>